<comment type="caution">
    <text evidence="2">The sequence shown here is derived from an EMBL/GenBank/DDBJ whole genome shotgun (WGS) entry which is preliminary data.</text>
</comment>
<evidence type="ECO:0000313" key="2">
    <source>
        <dbReference type="EMBL" id="TGE21842.1"/>
    </source>
</evidence>
<dbReference type="OrthoDB" id="676710at2"/>
<accession>A0A4Z0PZE6</accession>
<protein>
    <recommendedName>
        <fullName evidence="1">DUF6970 domain-containing protein</fullName>
    </recommendedName>
</protein>
<organism evidence="2 3">
    <name type="scientific">Hymenobacter aquaticus</name>
    <dbReference type="NCBI Taxonomy" id="1867101"/>
    <lineage>
        <taxon>Bacteria</taxon>
        <taxon>Pseudomonadati</taxon>
        <taxon>Bacteroidota</taxon>
        <taxon>Cytophagia</taxon>
        <taxon>Cytophagales</taxon>
        <taxon>Hymenobacteraceae</taxon>
        <taxon>Hymenobacter</taxon>
    </lineage>
</organism>
<gene>
    <name evidence="2" type="ORF">E5K00_16375</name>
</gene>
<sequence>MKTLLVLLGAWGCLGMVQCHSDAVAPQPQTEPAAQANPQSAACSDTRAQPLIDALLQTPKANPAGEVWRYTWEGRPVFLVKSFRPDDYQKVYEVTNAQLQYVGAPSGGITGKGDGKCPTFATQATNGCLVWRDPR</sequence>
<dbReference type="AlphaFoldDB" id="A0A4Z0PZE6"/>
<dbReference type="Pfam" id="PF22311">
    <property type="entry name" value="DUF6970"/>
    <property type="match status" value="1"/>
</dbReference>
<dbReference type="RefSeq" id="WP_135464387.1">
    <property type="nucleotide sequence ID" value="NZ_SRLC01000002.1"/>
</dbReference>
<proteinExistence type="predicted"/>
<dbReference type="Proteomes" id="UP000297549">
    <property type="component" value="Unassembled WGS sequence"/>
</dbReference>
<evidence type="ECO:0000259" key="1">
    <source>
        <dbReference type="Pfam" id="PF22311"/>
    </source>
</evidence>
<reference evidence="2 3" key="1">
    <citation type="submission" date="2019-04" db="EMBL/GenBank/DDBJ databases">
        <authorList>
            <person name="Feng G."/>
            <person name="Zhang J."/>
            <person name="Zhu H."/>
        </authorList>
    </citation>
    <scope>NUCLEOTIDE SEQUENCE [LARGE SCALE GENOMIC DNA]</scope>
    <source>
        <strain evidence="2 3">JCM 31653</strain>
    </source>
</reference>
<dbReference type="EMBL" id="SRLC01000002">
    <property type="protein sequence ID" value="TGE21842.1"/>
    <property type="molecule type" value="Genomic_DNA"/>
</dbReference>
<evidence type="ECO:0000313" key="3">
    <source>
        <dbReference type="Proteomes" id="UP000297549"/>
    </source>
</evidence>
<dbReference type="InterPro" id="IPR054243">
    <property type="entry name" value="DUF6970"/>
</dbReference>
<name>A0A4Z0PZE6_9BACT</name>
<keyword evidence="3" id="KW-1185">Reference proteome</keyword>
<feature type="domain" description="DUF6970" evidence="1">
    <location>
        <begin position="55"/>
        <end position="133"/>
    </location>
</feature>